<gene>
    <name evidence="1" type="ORF">JWV37_11500</name>
</gene>
<proteinExistence type="predicted"/>
<comment type="caution">
    <text evidence="1">The sequence shown here is derived from an EMBL/GenBank/DDBJ whole genome shotgun (WGS) entry which is preliminary data.</text>
</comment>
<reference evidence="2" key="1">
    <citation type="submission" date="2021-02" db="EMBL/GenBank/DDBJ databases">
        <title>Sulfurospirillum tamanensis sp. nov.</title>
        <authorList>
            <person name="Merkel A.Y."/>
        </authorList>
    </citation>
    <scope>NUCLEOTIDE SEQUENCE [LARGE SCALE GENOMIC DNA]</scope>
    <source>
        <strain evidence="2">T05b</strain>
    </source>
</reference>
<evidence type="ECO:0000313" key="1">
    <source>
        <dbReference type="EMBL" id="MBN2965408.1"/>
    </source>
</evidence>
<accession>A0ABS2WVI1</accession>
<reference evidence="1 2" key="2">
    <citation type="submission" date="2021-02" db="EMBL/GenBank/DDBJ databases">
        <title>Sulfurospirillum tamanensis sp. nov.</title>
        <authorList>
            <person name="Frolova A."/>
            <person name="Merkel A."/>
            <person name="Slobodkin A."/>
        </authorList>
    </citation>
    <scope>NUCLEOTIDE SEQUENCE [LARGE SCALE GENOMIC DNA]</scope>
    <source>
        <strain evidence="1 2">T05b</strain>
    </source>
</reference>
<evidence type="ECO:0000313" key="2">
    <source>
        <dbReference type="Proteomes" id="UP000703590"/>
    </source>
</evidence>
<dbReference type="Proteomes" id="UP000703590">
    <property type="component" value="Unassembled WGS sequence"/>
</dbReference>
<organism evidence="1 2">
    <name type="scientific">Sulfurospirillum tamanense</name>
    <dbReference type="NCBI Taxonomy" id="2813362"/>
    <lineage>
        <taxon>Bacteria</taxon>
        <taxon>Pseudomonadati</taxon>
        <taxon>Campylobacterota</taxon>
        <taxon>Epsilonproteobacteria</taxon>
        <taxon>Campylobacterales</taxon>
        <taxon>Sulfurospirillaceae</taxon>
        <taxon>Sulfurospirillum</taxon>
    </lineage>
</organism>
<dbReference type="EMBL" id="JAFHKK010000036">
    <property type="protein sequence ID" value="MBN2965408.1"/>
    <property type="molecule type" value="Genomic_DNA"/>
</dbReference>
<reference evidence="1 2" key="3">
    <citation type="submission" date="2021-02" db="EMBL/GenBank/DDBJ databases">
        <authorList>
            <person name="Merkel A.Y."/>
        </authorList>
    </citation>
    <scope>NUCLEOTIDE SEQUENCE [LARGE SCALE GENOMIC DNA]</scope>
    <source>
        <strain evidence="1 2">T05b</strain>
    </source>
</reference>
<name>A0ABS2WVI1_9BACT</name>
<dbReference type="RefSeq" id="WP_205459969.1">
    <property type="nucleotide sequence ID" value="NZ_JAFHKK010000036.1"/>
</dbReference>
<keyword evidence="2" id="KW-1185">Reference proteome</keyword>
<protein>
    <submittedName>
        <fullName evidence="1">Uncharacterized protein</fullName>
    </submittedName>
</protein>
<sequence>MRRSDLKAVDIIQMALGNKRTFSKTEAELAFLLKKRLTKKECSVLNDLANGVDQEVTMAELRIDEERYDALVSGALKKLKNQSVHGDFFE</sequence>